<reference evidence="10" key="1">
    <citation type="submission" date="2020-06" db="EMBL/GenBank/DDBJ databases">
        <authorList>
            <consortium name="Plant Systems Biology data submission"/>
        </authorList>
    </citation>
    <scope>NUCLEOTIDE SEQUENCE</scope>
    <source>
        <strain evidence="10">D6</strain>
    </source>
</reference>
<feature type="domain" description="Leucine-rich repeat-containing N-terminal plant-type" evidence="8">
    <location>
        <begin position="1950"/>
        <end position="1969"/>
    </location>
</feature>
<dbReference type="SMART" id="SM00369">
    <property type="entry name" value="LRR_TYP"/>
    <property type="match status" value="20"/>
</dbReference>
<keyword evidence="6" id="KW-0472">Membrane</keyword>
<sequence>MGRQALVSLACLCAVLLQVSGQAPQVDNTLHDDTSLLTPSEILLKVYDETRGMRWDKHDNWLQNTDVCTWYGITCYTATTTSDQRRVGHIQKLDLSSNRLLGTLPTVVFQLPYIETIDVRDNADLDVTFLGIADAQYLKQIAFSSTNVKSLEGIQAATQLEQLHITSLGLTGSLPTQIFQLSSLTGLFANYNKFSGSIASEIGTLTSLEEIYLFGSDLSGQIPSEFGLLTNLQVATMAENSFSGTLPTELNSLTSLRTLAINRALGLEKGSGISGGLLSFSNLKDITDLRLQNQRLSGEIPSDFLSSAPKQEVVKAELSGNAITGPVPTSLKNLKRLNLFLADNQISGVPDALCSSTNHEEIESWMGGNVGSLGCDGFLCPPGFTAPNGRATADTPCTACDDVSTWGSTRCASTPTTTSLGYSEREVLINLYNKMGGRYWKNDDGWLNPAVAICDWFGVECVDGKVTGLVMKNNDMSNSPPEELFSLPELAHINFESNAIDFLFKGIGRAKKLESLLLTSSDLSSLDDIGELSQTAIRKLYLSSSFLHGTLPSSLFTIATLEELDISHNRLVGSIPDSIGNLTNLVFLSLAKNGLSGQIPTTIGGCGKLKNLVGSDNDFSGSLPESLGLLTRLESISLHQTNSANGIGGTLPAFRNLGQLTSLQLDSNNLEGNLPEDFLRNTERGDSDEIEVRLNDNKIGGTVPDAWASRFATLFIDLSGNRISGIDSSLCSSNEWNRGMVESYSCDGILCPPGKFNEFGRQTGIQAVCRSCSHPGSVQYYGAKSCDDSENIAVQESSEFGYLKKFYDSTNGNNWKNRGGWMVSSNPCDNWYGIQCDNDGKVVSIQLESNGLTGTPSLDIFKLPMLESLSLKDNQVAFSFEHISQATSLTVLQLSGTNLDSVAGISKASSLTELHLTDNSLGGTLSTEILQLTNLRKLYMNFNQLTGAIPPGISALANLEELFLFSNRLNGQLPASIGLLTHLKRLSLAENSFSGTLPPELNDLSNLEVLSIQREGGTEDANVGINQGTHNDGGPGIFGPLPPLDNLKQLRKLYLGSNSFSGSIPYNFLDGIENKELSIEIDLIGNQLTGAVPPSLAQFGSLSLYLAGNKISTIADGLCKKQSWMQGTVANFQCDAILCPPGTYSSRGRQQDSSSPCSNCPSGTQAEFYGSFTCLGERDQFSISERTILEDFFKETTGDNWKESAGWLNSDQSICNWDGITCVDGQESVLSILLAGNGLVGSVPQEVFLLPNLEKIDLSQNSVNVSFHGVDQARKLEYLQLDGSNIQSLAGLEAATNLKLLHLANNKFPGVDFAFVVTSLTSLESLDASGNDVRVLPSLGGHTSLSYLACANCGLTGTVPAWLTTLTNLRYIHFEGNLFSGGLPVDMSSLSNLKLLDFADQVSAGGPGLRGSLPDFAGMTNLQDLHLQFNNFTGSIPTTFLQDVNVEGTVTVDLVGNFITGEIPQSLSHIQDMNLYLAANEIDSIPQEICSTSWNEKDGSASGCDHILCAKGTFNAIGRATPKIPCEACSEDGYAVHFGSTQCGRSFEKNIVQKLFGLGGHAWTQSEGWQDHADHCSWYGVQCYNGGFRDGYVEKIVLGENNLVGTLSEDVWNLVHLKELDLRKNAVVVTFDGIGNANSLESLQLSETKVSTMAGISAAPNLQYLHVTNCEVSGNIPDELFEMTQLKALYLNYNDFAATVPAAIGQLSQLQELYLFHNSLTGTLPSELGLLESVEILSLGENHFTGTLPQELNSLQELRVLALQREERQQDLSTQSFFVVVEDIGLTGNLISFNNTPKLRELYLSENHLQGDIPNDFLLAVGDTSATLRVDLSSNIFHGTIPISLARFDDLRLDITGNNLRDIPNEICAQTSWFDGELASGCDAFLCPPGTFNEYGRRIGATQCETCNFRGSAGFYGSRFCGALYPQGMTEAYMLQQVYTAVGGLGWDNSDNWLSEDVSVCGWYGVTCDNIDGQDVVTGLSLANNNLAGLVPSIVFYLPHLKKLDLGRNPIWVKFDDIQYSVLEDLSLDETNLASLEGISKASNLRTLRLQKNQLSGTIPDELYTLVNLTVLELSNCGINSQLSEDIGNLQNLVTLLLDRNYLFGQLPRSLGSLTRLHDLFLSDNNFWGTLPTEMNNMVSLESIFLDSYNRDGAGVSGTILSFSKMPKLRSLHLGGNSFTGFIPHDLFGGVDKFSDIVEIDLASNHLTGSIPAGLFSFEKLNLDLTDNYIASLDSSFCSKSSWQQGMVGQFGCDAILCPAGTYNSNGRQSSADTPCIQCSGDSVPPYVGRTSCLSDEKAKERQILVMLYNATNGHNWKNNYAWLDPNKDYCDWYGITCVDSTVNSILLGSNNLSGRIPEDIFQLWNLRVLWLYSNPIDFRFDGIRKASRLVDLRLDSTGLKSLDGLENALALHEVDFRFNRLEGELPDLAGLSDLKTFSCSANRLSGPLPSFATNTELVSLRAAGNAFSGSLPAFDRHPSLSALDVSANDFSGSIPHKLLDLADTTASIFLDLSSNDFTGSVPKELERFSDLTLYLRDNYIDSIPASLCSMHNWNQADVGLDGCDAILCPPQTFAAITGRSSRSGSKCEPCEAAQYYGSTSCRSTTEIASDSSATSSMMAPYSTFGGFLLSAMSVIVCSLFF</sequence>
<dbReference type="Pfam" id="PF13855">
    <property type="entry name" value="LRR_8"/>
    <property type="match status" value="1"/>
</dbReference>
<keyword evidence="4 7" id="KW-0732">Signal</keyword>
<comment type="caution">
    <text evidence="10">The sequence shown here is derived from an EMBL/GenBank/DDBJ whole genome shotgun (WGS) entry which is preliminary data.</text>
</comment>
<dbReference type="InterPro" id="IPR032675">
    <property type="entry name" value="LRR_dom_sf"/>
</dbReference>
<dbReference type="GO" id="GO:0005886">
    <property type="term" value="C:plasma membrane"/>
    <property type="evidence" value="ECO:0007669"/>
    <property type="project" value="UniProtKB-SubCell"/>
</dbReference>
<feature type="domain" description="Leucine-rich repeat-containing N-terminal plant-type" evidence="8">
    <location>
        <begin position="445"/>
        <end position="461"/>
    </location>
</feature>
<evidence type="ECO:0000256" key="2">
    <source>
        <dbReference type="ARBA" id="ARBA00022475"/>
    </source>
</evidence>
<keyword evidence="10" id="KW-0418">Kinase</keyword>
<proteinExistence type="predicted"/>
<evidence type="ECO:0000256" key="4">
    <source>
        <dbReference type="ARBA" id="ARBA00022729"/>
    </source>
</evidence>
<dbReference type="FunFam" id="3.80.10.10:FF:000041">
    <property type="entry name" value="LRR receptor-like serine/threonine-protein kinase ERECTA"/>
    <property type="match status" value="1"/>
</dbReference>
<evidence type="ECO:0000256" key="6">
    <source>
        <dbReference type="SAM" id="Phobius"/>
    </source>
</evidence>
<dbReference type="InterPro" id="IPR003591">
    <property type="entry name" value="Leu-rich_rpt_typical-subtyp"/>
</dbReference>
<dbReference type="Proteomes" id="UP001153069">
    <property type="component" value="Unassembled WGS sequence"/>
</dbReference>
<dbReference type="EMBL" id="CAICTM010000871">
    <property type="protein sequence ID" value="CAB9517668.1"/>
    <property type="molecule type" value="Genomic_DNA"/>
</dbReference>
<dbReference type="PANTHER" id="PTHR48057">
    <property type="entry name" value="LEUCINE-RICH REPEAT SERINE/THREONINE-PROTEIN KINASE 1"/>
    <property type="match status" value="1"/>
</dbReference>
<protein>
    <submittedName>
        <fullName evidence="10">LRR receptor-like serine threonine-protein kinase</fullName>
    </submittedName>
</protein>
<gene>
    <name evidence="10" type="ORF">SEMRO_872_G213920.1</name>
</gene>
<dbReference type="Pfam" id="PF08263">
    <property type="entry name" value="LRRNT_2"/>
    <property type="match status" value="7"/>
</dbReference>
<comment type="subcellular location">
    <subcellularLocation>
        <location evidence="1">Cell membrane</location>
    </subcellularLocation>
</comment>
<feature type="transmembrane region" description="Helical" evidence="6">
    <location>
        <begin position="2619"/>
        <end position="2641"/>
    </location>
</feature>
<feature type="signal peptide" evidence="7">
    <location>
        <begin position="1"/>
        <end position="21"/>
    </location>
</feature>
<evidence type="ECO:0000256" key="1">
    <source>
        <dbReference type="ARBA" id="ARBA00004236"/>
    </source>
</evidence>
<accession>A0A9N8EB91</accession>
<feature type="chain" id="PRO_5040219051" evidence="7">
    <location>
        <begin position="22"/>
        <end position="2642"/>
    </location>
</feature>
<keyword evidence="10" id="KW-0808">Transferase</keyword>
<keyword evidence="11" id="KW-1185">Reference proteome</keyword>
<evidence type="ECO:0000256" key="3">
    <source>
        <dbReference type="ARBA" id="ARBA00022614"/>
    </source>
</evidence>
<evidence type="ECO:0000313" key="11">
    <source>
        <dbReference type="Proteomes" id="UP001153069"/>
    </source>
</evidence>
<keyword evidence="5" id="KW-0677">Repeat</keyword>
<dbReference type="FunFam" id="3.80.10.10:FF:000383">
    <property type="entry name" value="Leucine-rich repeat receptor protein kinase EMS1"/>
    <property type="match status" value="4"/>
</dbReference>
<dbReference type="InterPro" id="IPR055414">
    <property type="entry name" value="LRR_R13L4/SHOC2-like"/>
</dbReference>
<keyword evidence="3" id="KW-0433">Leucine-rich repeat</keyword>
<feature type="domain" description="Leucine-rich repeat-containing N-terminal plant-type" evidence="8">
    <location>
        <begin position="59"/>
        <end position="75"/>
    </location>
</feature>
<evidence type="ECO:0000259" key="8">
    <source>
        <dbReference type="Pfam" id="PF08263"/>
    </source>
</evidence>
<feature type="domain" description="Leucine-rich repeat-containing N-terminal plant-type" evidence="8">
    <location>
        <begin position="2302"/>
        <end position="2338"/>
    </location>
</feature>
<keyword evidence="6" id="KW-0812">Transmembrane</keyword>
<feature type="domain" description="Disease resistance R13L4/SHOC-2-like LRR" evidence="9">
    <location>
        <begin position="2038"/>
        <end position="2175"/>
    </location>
</feature>
<keyword evidence="6" id="KW-1133">Transmembrane helix</keyword>
<dbReference type="GO" id="GO:0016301">
    <property type="term" value="F:kinase activity"/>
    <property type="evidence" value="ECO:0007669"/>
    <property type="project" value="UniProtKB-KW"/>
</dbReference>
<dbReference type="InterPro" id="IPR013210">
    <property type="entry name" value="LRR_N_plant-typ"/>
</dbReference>
<evidence type="ECO:0000256" key="7">
    <source>
        <dbReference type="SAM" id="SignalP"/>
    </source>
</evidence>
<evidence type="ECO:0000313" key="10">
    <source>
        <dbReference type="EMBL" id="CAB9517668.1"/>
    </source>
</evidence>
<dbReference type="Pfam" id="PF00560">
    <property type="entry name" value="LRR_1"/>
    <property type="match status" value="4"/>
</dbReference>
<dbReference type="Pfam" id="PF23598">
    <property type="entry name" value="LRR_14"/>
    <property type="match status" value="1"/>
</dbReference>
<dbReference type="Gene3D" id="3.80.10.10">
    <property type="entry name" value="Ribonuclease Inhibitor"/>
    <property type="match status" value="13"/>
</dbReference>
<dbReference type="OrthoDB" id="40118at2759"/>
<dbReference type="PROSITE" id="PS51450">
    <property type="entry name" value="LRR"/>
    <property type="match status" value="1"/>
</dbReference>
<dbReference type="InterPro" id="IPR001611">
    <property type="entry name" value="Leu-rich_rpt"/>
</dbReference>
<feature type="domain" description="Leucine-rich repeat-containing N-terminal plant-type" evidence="8">
    <location>
        <begin position="802"/>
        <end position="837"/>
    </location>
</feature>
<dbReference type="SUPFAM" id="SSF52058">
    <property type="entry name" value="L domain-like"/>
    <property type="match status" value="7"/>
</dbReference>
<dbReference type="SMART" id="SM00365">
    <property type="entry name" value="LRR_SD22"/>
    <property type="match status" value="10"/>
</dbReference>
<dbReference type="InterPro" id="IPR052595">
    <property type="entry name" value="LRRC69/RLP"/>
</dbReference>
<name>A0A9N8EB91_9STRA</name>
<feature type="domain" description="Leucine-rich repeat-containing N-terminal plant-type" evidence="8">
    <location>
        <begin position="1188"/>
        <end position="1222"/>
    </location>
</feature>
<evidence type="ECO:0000259" key="9">
    <source>
        <dbReference type="Pfam" id="PF23598"/>
    </source>
</evidence>
<keyword evidence="2" id="KW-1003">Cell membrane</keyword>
<organism evidence="10 11">
    <name type="scientific">Seminavis robusta</name>
    <dbReference type="NCBI Taxonomy" id="568900"/>
    <lineage>
        <taxon>Eukaryota</taxon>
        <taxon>Sar</taxon>
        <taxon>Stramenopiles</taxon>
        <taxon>Ochrophyta</taxon>
        <taxon>Bacillariophyta</taxon>
        <taxon>Bacillariophyceae</taxon>
        <taxon>Bacillariophycidae</taxon>
        <taxon>Naviculales</taxon>
        <taxon>Naviculaceae</taxon>
        <taxon>Seminavis</taxon>
    </lineage>
</organism>
<evidence type="ECO:0000256" key="5">
    <source>
        <dbReference type="ARBA" id="ARBA00022737"/>
    </source>
</evidence>
<dbReference type="SMART" id="SM01411">
    <property type="entry name" value="Ephrin_rec_like"/>
    <property type="match status" value="3"/>
</dbReference>
<keyword evidence="10" id="KW-0675">Receptor</keyword>
<feature type="domain" description="Leucine-rich repeat-containing N-terminal plant-type" evidence="8">
    <location>
        <begin position="1566"/>
        <end position="1583"/>
    </location>
</feature>